<reference evidence="1 2" key="1">
    <citation type="journal article" date="2011" name="Proc. Natl. Acad. Sci. U.S.A.">
        <title>Evolutionary erosion of yeast sex chromosomes by mating-type switching accidents.</title>
        <authorList>
            <person name="Gordon J.L."/>
            <person name="Armisen D."/>
            <person name="Proux-Wera E."/>
            <person name="Oheigeartaigh S.S."/>
            <person name="Byrne K.P."/>
            <person name="Wolfe K.H."/>
        </authorList>
    </citation>
    <scope>NUCLEOTIDE SEQUENCE [LARGE SCALE GENOMIC DNA]</scope>
    <source>
        <strain evidence="2">ATCC 34711 / CBS 6284 / DSM 70876 / NBRC 10599 / NRRL Y-10934 / UCD 77-7</strain>
    </source>
</reference>
<proteinExistence type="predicted"/>
<dbReference type="EMBL" id="HE806321">
    <property type="protein sequence ID" value="CCH61629.1"/>
    <property type="molecule type" value="Genomic_DNA"/>
</dbReference>
<dbReference type="GeneID" id="14496738"/>
<dbReference type="STRING" id="1071380.I2H5H7"/>
<dbReference type="InParanoid" id="I2H5H7"/>
<evidence type="ECO:0000313" key="2">
    <source>
        <dbReference type="Proteomes" id="UP000002866"/>
    </source>
</evidence>
<dbReference type="eggNOG" id="ENOG502RAS5">
    <property type="taxonomic scope" value="Eukaryota"/>
</dbReference>
<dbReference type="Proteomes" id="UP000002866">
    <property type="component" value="Chromosome 6"/>
</dbReference>
<dbReference type="RefSeq" id="XP_004181148.1">
    <property type="nucleotide sequence ID" value="XM_004181100.1"/>
</dbReference>
<accession>I2H5H7</accession>
<dbReference type="OMA" id="YSFRQEY"/>
<organism evidence="1 2">
    <name type="scientific">Henningerozyma blattae (strain ATCC 34711 / CBS 6284 / DSM 70876 / NBRC 10599 / NRRL Y-10934 / UCD 77-7)</name>
    <name type="common">Yeast</name>
    <name type="synonym">Tetrapisispora blattae</name>
    <dbReference type="NCBI Taxonomy" id="1071380"/>
    <lineage>
        <taxon>Eukaryota</taxon>
        <taxon>Fungi</taxon>
        <taxon>Dikarya</taxon>
        <taxon>Ascomycota</taxon>
        <taxon>Saccharomycotina</taxon>
        <taxon>Saccharomycetes</taxon>
        <taxon>Saccharomycetales</taxon>
        <taxon>Saccharomycetaceae</taxon>
        <taxon>Henningerozyma</taxon>
    </lineage>
</organism>
<dbReference type="HOGENOM" id="CLU_013329_0_0_1"/>
<dbReference type="Pfam" id="PF08728">
    <property type="entry name" value="CRT10"/>
    <property type="match status" value="2"/>
</dbReference>
<evidence type="ECO:0000313" key="1">
    <source>
        <dbReference type="EMBL" id="CCH61629.1"/>
    </source>
</evidence>
<sequence length="901" mass="103391">MESESSYSLPSTVDWWRVWQTARGLSREKFVNPDCYDLEWVAYHRRHKVISRDDTPERVIASKHPSDSAFLPEIEKDIERILQISKSFSRKTPLLTEEGTSFVEHIRKQHDNVEPVWSSTRIKDPALLLLPPEERLYIDDSLSASNLFPPFTDIGYPKFKNNLFVTHAGWSFFAYDDSVFVNILDRLPSERLVTQFKARFEVSDWFNNYPDIGTTNAPFFTLQDPEVLGDNYGKFDINFMKVCRFLNNNVLCTCTTNGLVVIYDIKKIIKKFEYAYHRTPRGDNTIFTVMPLLVVKVPDSCWSVDIIDTEEVSYIAAGSNMHVLSIFAIPRDQDLTDHLESYSKDIPTLHNVPSCHFVPNSVDMNGFVTVAYTTIFGDTSTLKVKYFKNKKRLRVIGLDTQFFGENCWSVTPLKKNDFKSVNEFELLNANYCKVFKNSILYSVIQDSKLFELSPVSVSRSGDFGVGAISTQIPVPVSNLSLTFRKWEHKADIHLRFTAFDDEGKKINGFFNSSGHPLDFDISVTNSTTSRVYVGKSSPLQFYYLTSPNGNPERVKVPKKGYLLEYWKDLTNQPPSTPYNSQDQFHFSTPIEDTRLTHYNLGINGKRMVLPRKFICKESTYYPKSLITKGVVLIKSEYYANNETIDFSKKYSHMYAYDYDKGSFSEEESEEEEDPWDTDEPIVGPLSSQLDWALTNYEMKIGRLLYIMKSSSGNISSGYEVSDLDDDFLFVTTATKIYLVKANPLAITSFTKDDIFPIKDAVLCEEALANSMNRINIVCHIRELNCFVVASQLGLISILRLTEYNGIYSFRQEYIKGWESQAPGEPDNICAFASLNQYMYECFGDELRLPYLNIMGMDYMYIPENERNNTAPYAMLYVLAGPGNTLYRFKIASGKTPYLTKI</sequence>
<protein>
    <submittedName>
        <fullName evidence="1">Uncharacterized protein</fullName>
    </submittedName>
</protein>
<dbReference type="OrthoDB" id="4068815at2759"/>
<gene>
    <name evidence="1" type="primary">TBLA0F00850</name>
    <name evidence="1" type="ORF">TBLA_0F00850</name>
</gene>
<dbReference type="KEGG" id="tbl:TBLA_0F00850"/>
<name>I2H5H7_HENB6</name>
<dbReference type="InterPro" id="IPR014839">
    <property type="entry name" value="Crt10"/>
</dbReference>
<dbReference type="FunCoup" id="I2H5H7">
    <property type="interactions" value="97"/>
</dbReference>
<keyword evidence="2" id="KW-1185">Reference proteome</keyword>
<dbReference type="AlphaFoldDB" id="I2H5H7"/>